<keyword evidence="2" id="KW-1015">Disulfide bond</keyword>
<proteinExistence type="predicted"/>
<keyword evidence="4" id="KW-1185">Reference proteome</keyword>
<dbReference type="PANTHER" id="PTHR22906:SF21">
    <property type="entry name" value="SEMA DOMAIN-CONTAINING PROTEIN"/>
    <property type="match status" value="1"/>
</dbReference>
<dbReference type="EMBL" id="CP111028">
    <property type="protein sequence ID" value="WAR31012.1"/>
    <property type="molecule type" value="Genomic_DNA"/>
</dbReference>
<dbReference type="InterPro" id="IPR000884">
    <property type="entry name" value="TSP1_rpt"/>
</dbReference>
<dbReference type="SMART" id="SM00209">
    <property type="entry name" value="TSP1"/>
    <property type="match status" value="10"/>
</dbReference>
<dbReference type="InterPro" id="IPR036383">
    <property type="entry name" value="TSP1_rpt_sf"/>
</dbReference>
<evidence type="ECO:0000256" key="2">
    <source>
        <dbReference type="ARBA" id="ARBA00023157"/>
    </source>
</evidence>
<dbReference type="PRINTS" id="PR01705">
    <property type="entry name" value="TSP1REPEAT"/>
</dbReference>
<protein>
    <submittedName>
        <fullName evidence="3">HMCN1-like protein</fullName>
    </submittedName>
</protein>
<dbReference type="Pfam" id="PF00090">
    <property type="entry name" value="TSP_1"/>
    <property type="match status" value="10"/>
</dbReference>
<accession>A0ABY7G9B3</accession>
<sequence length="750" mass="80968">MIDAYNDSILIGLFKEINDILMVVGKFGVIGRIVTSLVVMAISKEFAIVPIPRLRMGDITALGLKAKRHHVTWQNVQSTAAGTFGLLGPTVTSHAVMATSKGHATVLIPHLLMGETIALGEKPKRHHVKCQNVQVTITVVSNAWSSWFETSCSVTCGNGTKTRVRHCSTGHSEDCPGNSTGVIDCFEQHCPVNGKWATWVNWSSCDVTCGHGSRERTRTCSNPQPLYGGLNCTGDEHEIESCTMKICPAWTSWFNGACSVTCGNGTMTRMRHCNTGHREDCPGHFQMTVDCYKPHCPVAGNWSEWVTWSTCSATCNGGLEHRNRSCSNPAPQYGGQDCVGNGTESKTCFLAPCPVAGNWGEWVTWSTCSATCNGGLEHRNRSCSNPAPQFGGHDCVGNGTESKTCFLAPCPVAGNWGEWVTWSTCSATCNGGMEHRNRSCSNPAPQFGGHDCVGNGTESKTCFLAPCPVAGNWGEWVTWSTCSATCNGGMEHRNRSCSNPAPQFGGHDCVGNGTESKTCFLAPCPVAGNWGEWVTWSTCSATCNGGLEHRHRSCSNPSPQYGGQDCDGNGTESKTCFLTHCPVAGNWSEWVTWSTCSASCNGGLEHRNRSCSNPAPQYGGQDCDGNGTESKTCFLTHCAVDGQWSEWNKWSACDVTCEGGHKHRTRSCTQPPPSYDGQNCTDEDNQTSTSWSDWFKSGCDVTCGTGTESFLRMKLWLALLTRCVTGEPLTRAMPPTAGHSNMELTTQTIQ</sequence>
<dbReference type="InterPro" id="IPR052065">
    <property type="entry name" value="Compl_asym_regulator"/>
</dbReference>
<organism evidence="3 4">
    <name type="scientific">Mya arenaria</name>
    <name type="common">Soft-shell clam</name>
    <dbReference type="NCBI Taxonomy" id="6604"/>
    <lineage>
        <taxon>Eukaryota</taxon>
        <taxon>Metazoa</taxon>
        <taxon>Spiralia</taxon>
        <taxon>Lophotrochozoa</taxon>
        <taxon>Mollusca</taxon>
        <taxon>Bivalvia</taxon>
        <taxon>Autobranchia</taxon>
        <taxon>Heteroconchia</taxon>
        <taxon>Euheterodonta</taxon>
        <taxon>Imparidentia</taxon>
        <taxon>Neoheterodontei</taxon>
        <taxon>Myida</taxon>
        <taxon>Myoidea</taxon>
        <taxon>Myidae</taxon>
        <taxon>Mya</taxon>
    </lineage>
</organism>
<dbReference type="PROSITE" id="PS50092">
    <property type="entry name" value="TSP1"/>
    <property type="match status" value="10"/>
</dbReference>
<evidence type="ECO:0000256" key="1">
    <source>
        <dbReference type="ARBA" id="ARBA00022737"/>
    </source>
</evidence>
<evidence type="ECO:0000313" key="4">
    <source>
        <dbReference type="Proteomes" id="UP001164746"/>
    </source>
</evidence>
<dbReference type="Gene3D" id="2.20.100.10">
    <property type="entry name" value="Thrombospondin type-1 (TSP1) repeat"/>
    <property type="match status" value="10"/>
</dbReference>
<gene>
    <name evidence="3" type="ORF">MAR_033554</name>
</gene>
<reference evidence="3" key="1">
    <citation type="submission" date="2022-11" db="EMBL/GenBank/DDBJ databases">
        <title>Centuries of genome instability and evolution in soft-shell clam transmissible cancer (bioRxiv).</title>
        <authorList>
            <person name="Hart S.F.M."/>
            <person name="Yonemitsu M.A."/>
            <person name="Giersch R.M."/>
            <person name="Beal B.F."/>
            <person name="Arriagada G."/>
            <person name="Davis B.W."/>
            <person name="Ostrander E.A."/>
            <person name="Goff S.P."/>
            <person name="Metzger M.J."/>
        </authorList>
    </citation>
    <scope>NUCLEOTIDE SEQUENCE</scope>
    <source>
        <strain evidence="3">MELC-2E11</strain>
        <tissue evidence="3">Siphon/mantle</tissue>
    </source>
</reference>
<keyword evidence="1" id="KW-0677">Repeat</keyword>
<dbReference type="PANTHER" id="PTHR22906">
    <property type="entry name" value="PROPERDIN"/>
    <property type="match status" value="1"/>
</dbReference>
<evidence type="ECO:0000313" key="3">
    <source>
        <dbReference type="EMBL" id="WAR31012.1"/>
    </source>
</evidence>
<dbReference type="SUPFAM" id="SSF82895">
    <property type="entry name" value="TSP-1 type 1 repeat"/>
    <property type="match status" value="10"/>
</dbReference>
<name>A0ABY7G9B3_MYAAR</name>
<feature type="non-terminal residue" evidence="3">
    <location>
        <position position="750"/>
    </location>
</feature>
<dbReference type="Proteomes" id="UP001164746">
    <property type="component" value="Chromosome 17"/>
</dbReference>